<dbReference type="AlphaFoldDB" id="A0A1R1ACA7"/>
<dbReference type="STRING" id="1401.BK123_34080"/>
<dbReference type="Proteomes" id="UP000187074">
    <property type="component" value="Unassembled WGS sequence"/>
</dbReference>
<protein>
    <recommendedName>
        <fullName evidence="3">GNAT family N-acetyltransferase</fullName>
    </recommendedName>
</protein>
<dbReference type="InterPro" id="IPR016181">
    <property type="entry name" value="Acyl_CoA_acyltransferase"/>
</dbReference>
<sequence length="128" mass="14782">MKEVSQTLVIEEVSKETQEHAKHIVLDGLKERFGSLDKSLNQDLNEIVLNYNSRGNPFLVGRINTKVVCTGALIHEDVDTGRVVRMSVQRIVLETTNSWHDAISFYKKNEYEVFGRNEYEVHMVKNLF</sequence>
<evidence type="ECO:0000313" key="1">
    <source>
        <dbReference type="EMBL" id="OME83206.1"/>
    </source>
</evidence>
<organism evidence="1 2">
    <name type="scientific">Paenibacillus lautus</name>
    <name type="common">Bacillus lautus</name>
    <dbReference type="NCBI Taxonomy" id="1401"/>
    <lineage>
        <taxon>Bacteria</taxon>
        <taxon>Bacillati</taxon>
        <taxon>Bacillota</taxon>
        <taxon>Bacilli</taxon>
        <taxon>Bacillales</taxon>
        <taxon>Paenibacillaceae</taxon>
        <taxon>Paenibacillus</taxon>
    </lineage>
</organism>
<evidence type="ECO:0000313" key="2">
    <source>
        <dbReference type="Proteomes" id="UP000187074"/>
    </source>
</evidence>
<gene>
    <name evidence="1" type="ORF">BK123_34080</name>
</gene>
<evidence type="ECO:0008006" key="3">
    <source>
        <dbReference type="Google" id="ProtNLM"/>
    </source>
</evidence>
<dbReference type="EMBL" id="MRTF01000030">
    <property type="protein sequence ID" value="OME83206.1"/>
    <property type="molecule type" value="Genomic_DNA"/>
</dbReference>
<reference evidence="1 2" key="1">
    <citation type="submission" date="2016-11" db="EMBL/GenBank/DDBJ databases">
        <title>Paenibacillus species isolates.</title>
        <authorList>
            <person name="Beno S.M."/>
        </authorList>
    </citation>
    <scope>NUCLEOTIDE SEQUENCE [LARGE SCALE GENOMIC DNA]</scope>
    <source>
        <strain evidence="1 2">FSL F4-0100</strain>
    </source>
</reference>
<dbReference type="OrthoDB" id="2665328at2"/>
<name>A0A1R1ACA7_PAELA</name>
<proteinExistence type="predicted"/>
<dbReference type="RefSeq" id="WP_076326706.1">
    <property type="nucleotide sequence ID" value="NZ_JBCMXI010000002.1"/>
</dbReference>
<comment type="caution">
    <text evidence="1">The sequence shown here is derived from an EMBL/GenBank/DDBJ whole genome shotgun (WGS) entry which is preliminary data.</text>
</comment>
<accession>A0A1R1ACA7</accession>
<dbReference type="SUPFAM" id="SSF55729">
    <property type="entry name" value="Acyl-CoA N-acyltransferases (Nat)"/>
    <property type="match status" value="1"/>
</dbReference>